<accession>A0A0A9HDL6</accession>
<name>A0A0A9HDL6_ARUDO</name>
<reference evidence="1" key="2">
    <citation type="journal article" date="2015" name="Data Brief">
        <title>Shoot transcriptome of the giant reed, Arundo donax.</title>
        <authorList>
            <person name="Barrero R.A."/>
            <person name="Guerrero F.D."/>
            <person name="Moolhuijzen P."/>
            <person name="Goolsby J.A."/>
            <person name="Tidwell J."/>
            <person name="Bellgard S.E."/>
            <person name="Bellgard M.I."/>
        </authorList>
    </citation>
    <scope>NUCLEOTIDE SEQUENCE</scope>
    <source>
        <tissue evidence="1">Shoot tissue taken approximately 20 cm above the soil surface</tissue>
    </source>
</reference>
<organism evidence="1">
    <name type="scientific">Arundo donax</name>
    <name type="common">Giant reed</name>
    <name type="synonym">Donax arundinaceus</name>
    <dbReference type="NCBI Taxonomy" id="35708"/>
    <lineage>
        <taxon>Eukaryota</taxon>
        <taxon>Viridiplantae</taxon>
        <taxon>Streptophyta</taxon>
        <taxon>Embryophyta</taxon>
        <taxon>Tracheophyta</taxon>
        <taxon>Spermatophyta</taxon>
        <taxon>Magnoliopsida</taxon>
        <taxon>Liliopsida</taxon>
        <taxon>Poales</taxon>
        <taxon>Poaceae</taxon>
        <taxon>PACMAD clade</taxon>
        <taxon>Arundinoideae</taxon>
        <taxon>Arundineae</taxon>
        <taxon>Arundo</taxon>
    </lineage>
</organism>
<dbReference type="EMBL" id="GBRH01163054">
    <property type="protein sequence ID" value="JAE34842.1"/>
    <property type="molecule type" value="Transcribed_RNA"/>
</dbReference>
<proteinExistence type="predicted"/>
<dbReference type="AlphaFoldDB" id="A0A0A9HDL6"/>
<evidence type="ECO:0000313" key="1">
    <source>
        <dbReference type="EMBL" id="JAE34842.1"/>
    </source>
</evidence>
<protein>
    <submittedName>
        <fullName evidence="1">Uncharacterized protein</fullName>
    </submittedName>
</protein>
<reference evidence="1" key="1">
    <citation type="submission" date="2014-09" db="EMBL/GenBank/DDBJ databases">
        <authorList>
            <person name="Magalhaes I.L.F."/>
            <person name="Oliveira U."/>
            <person name="Santos F.R."/>
            <person name="Vidigal T.H.D.A."/>
            <person name="Brescovit A.D."/>
            <person name="Santos A.J."/>
        </authorList>
    </citation>
    <scope>NUCLEOTIDE SEQUENCE</scope>
    <source>
        <tissue evidence="1">Shoot tissue taken approximately 20 cm above the soil surface</tissue>
    </source>
</reference>
<sequence length="25" mass="3165">MVDRELEIIILHYIYVRTENYRPNN</sequence>